<dbReference type="InterPro" id="IPR034154">
    <property type="entry name" value="TOPRIM_DnaG/twinkle"/>
</dbReference>
<sequence>MTTPYVNDVDRARAALAVIPADDYETWVDMAFALKQGFGDEGFEIWDAWSRTAANYSERAARTTWRSASAEGGKTLATLFWHARQHGFDLKRTNYPDRVTAVLAPSPEVLAQRAREEAQRQARHAAVAREATSIWQWARPVGPEHPYLVRKRLEPMDTLRELDALELRALLGYTPASEDEPLAGRVLIVPVWNGPISTLELIDEHGQKSSLAGGAKRGGYWMTEPTLVPADESSLILIAEGMATALSASHATGWFAVAALSSGNLGMVAQSLRERYPEAELIILGELGSGETQARRAAEDAKAHLAWPRFPAEARIDDKVPNDFSDMAVVSGFDAVGEHLRAAARSLVKTNGRLDVTTASDLTEVEVDENAEDAVMSNVKENLLADDEGAPRRRSSKRSAPKQPAPSGPVLNGPADVVSTSEPPSSDPALSASSVSAQPVADLPRFASTRPPVGEPVFGVGDVPNDVRALAEHRFGSPLRMATPRENGGPYRGEVFNTEHYLIQEVATRSVVFHRKEQMTFVSERLKWMDENARLNGCELQVGYDGGKAKVYPWDRGRELLERAVGSLKKSARELNYSPNLEVMLDQLQARSWTRIREARAAALEKSKEQGASREAGSAPDR</sequence>
<protein>
    <submittedName>
        <fullName evidence="3">PriCT-2 domain-containing protein</fullName>
    </submittedName>
</protein>
<name>A0ABU9R9G0_9BURK</name>
<dbReference type="Proteomes" id="UP001481677">
    <property type="component" value="Unassembled WGS sequence"/>
</dbReference>
<proteinExistence type="predicted"/>
<dbReference type="EMBL" id="JAZHGA010000026">
    <property type="protein sequence ID" value="MEM5343671.1"/>
    <property type="molecule type" value="Genomic_DNA"/>
</dbReference>
<evidence type="ECO:0000256" key="1">
    <source>
        <dbReference type="SAM" id="MobiDB-lite"/>
    </source>
</evidence>
<dbReference type="InterPro" id="IPR014819">
    <property type="entry name" value="PriCT_2"/>
</dbReference>
<organism evidence="3 4">
    <name type="scientific">Paraburkholderia azotifigens</name>
    <dbReference type="NCBI Taxonomy" id="2057004"/>
    <lineage>
        <taxon>Bacteria</taxon>
        <taxon>Pseudomonadati</taxon>
        <taxon>Pseudomonadota</taxon>
        <taxon>Betaproteobacteria</taxon>
        <taxon>Burkholderiales</taxon>
        <taxon>Burkholderiaceae</taxon>
        <taxon>Paraburkholderia</taxon>
    </lineage>
</organism>
<dbReference type="Pfam" id="PF08707">
    <property type="entry name" value="PriCT_2"/>
    <property type="match status" value="1"/>
</dbReference>
<evidence type="ECO:0000259" key="2">
    <source>
        <dbReference type="Pfam" id="PF08707"/>
    </source>
</evidence>
<feature type="region of interest" description="Disordered" evidence="1">
    <location>
        <begin position="379"/>
        <end position="436"/>
    </location>
</feature>
<gene>
    <name evidence="3" type="ORF">V4C56_29140</name>
</gene>
<evidence type="ECO:0000313" key="3">
    <source>
        <dbReference type="EMBL" id="MEM5343671.1"/>
    </source>
</evidence>
<accession>A0ABU9R9G0</accession>
<dbReference type="RefSeq" id="WP_342959286.1">
    <property type="nucleotide sequence ID" value="NZ_JAZHFZ010000030.1"/>
</dbReference>
<comment type="caution">
    <text evidence="3">The sequence shown here is derived from an EMBL/GenBank/DDBJ whole genome shotgun (WGS) entry which is preliminary data.</text>
</comment>
<keyword evidence="4" id="KW-1185">Reference proteome</keyword>
<feature type="compositionally biased region" description="Low complexity" evidence="1">
    <location>
        <begin position="421"/>
        <end position="436"/>
    </location>
</feature>
<feature type="domain" description="Primase C-terminal 2" evidence="2">
    <location>
        <begin position="13"/>
        <end position="83"/>
    </location>
</feature>
<dbReference type="CDD" id="cd01029">
    <property type="entry name" value="TOPRIM_primases"/>
    <property type="match status" value="1"/>
</dbReference>
<reference evidence="3 4" key="1">
    <citation type="submission" date="2024-01" db="EMBL/GenBank/DDBJ databases">
        <title>The diversity of rhizobia nodulating Mimosa spp. in eleven states of Brazil covering several biomes is determined by host plant, location, and edaphic factors.</title>
        <authorList>
            <person name="Rouws L."/>
            <person name="Barauna A."/>
            <person name="Beukes C."/>
            <person name="De Faria S.M."/>
            <person name="Gross E."/>
            <person name="Dos Reis Junior F.B."/>
            <person name="Simon M."/>
            <person name="Maluk M."/>
            <person name="Odee D.W."/>
            <person name="Kenicer G."/>
            <person name="Young J.P.W."/>
            <person name="Reis V.M."/>
            <person name="Zilli J."/>
            <person name="James E.K."/>
        </authorList>
    </citation>
    <scope>NUCLEOTIDE SEQUENCE [LARGE SCALE GENOMIC DNA]</scope>
    <source>
        <strain evidence="3 4">JPY530</strain>
    </source>
</reference>
<evidence type="ECO:0000313" key="4">
    <source>
        <dbReference type="Proteomes" id="UP001481677"/>
    </source>
</evidence>